<proteinExistence type="predicted"/>
<feature type="region of interest" description="Disordered" evidence="1">
    <location>
        <begin position="1"/>
        <end position="29"/>
    </location>
</feature>
<evidence type="ECO:0000313" key="3">
    <source>
        <dbReference type="Proteomes" id="UP001152622"/>
    </source>
</evidence>
<feature type="compositionally biased region" description="Basic and acidic residues" evidence="1">
    <location>
        <begin position="90"/>
        <end position="99"/>
    </location>
</feature>
<sequence length="124" mass="13129">MERGIEKDKDSQALVTHFPAPTTRTGSPERTLVWDFQAVAGCGRATSRGGDYGLCLGPEWSAVSDTRVSCWAASDKAQGGRKGPQGHVGKRTEGKRGSEASDAGSVRTTLRPLLEIANQALMAV</sequence>
<feature type="compositionally biased region" description="Basic and acidic residues" evidence="1">
    <location>
        <begin position="1"/>
        <end position="11"/>
    </location>
</feature>
<organism evidence="2 3">
    <name type="scientific">Synaphobranchus kaupii</name>
    <name type="common">Kaup's arrowtooth eel</name>
    <dbReference type="NCBI Taxonomy" id="118154"/>
    <lineage>
        <taxon>Eukaryota</taxon>
        <taxon>Metazoa</taxon>
        <taxon>Chordata</taxon>
        <taxon>Craniata</taxon>
        <taxon>Vertebrata</taxon>
        <taxon>Euteleostomi</taxon>
        <taxon>Actinopterygii</taxon>
        <taxon>Neopterygii</taxon>
        <taxon>Teleostei</taxon>
        <taxon>Anguilliformes</taxon>
        <taxon>Synaphobranchidae</taxon>
        <taxon>Synaphobranchus</taxon>
    </lineage>
</organism>
<keyword evidence="3" id="KW-1185">Reference proteome</keyword>
<dbReference type="EMBL" id="JAINUF010000002">
    <property type="protein sequence ID" value="KAJ8375136.1"/>
    <property type="molecule type" value="Genomic_DNA"/>
</dbReference>
<evidence type="ECO:0000256" key="1">
    <source>
        <dbReference type="SAM" id="MobiDB-lite"/>
    </source>
</evidence>
<accession>A0A9Q1J983</accession>
<dbReference type="AlphaFoldDB" id="A0A9Q1J983"/>
<feature type="region of interest" description="Disordered" evidence="1">
    <location>
        <begin position="73"/>
        <end position="108"/>
    </location>
</feature>
<gene>
    <name evidence="2" type="ORF">SKAU_G00057160</name>
</gene>
<reference evidence="2" key="1">
    <citation type="journal article" date="2023" name="Science">
        <title>Genome structures resolve the early diversification of teleost fishes.</title>
        <authorList>
            <person name="Parey E."/>
            <person name="Louis A."/>
            <person name="Montfort J."/>
            <person name="Bouchez O."/>
            <person name="Roques C."/>
            <person name="Iampietro C."/>
            <person name="Lluch J."/>
            <person name="Castinel A."/>
            <person name="Donnadieu C."/>
            <person name="Desvignes T."/>
            <person name="Floi Bucao C."/>
            <person name="Jouanno E."/>
            <person name="Wen M."/>
            <person name="Mejri S."/>
            <person name="Dirks R."/>
            <person name="Jansen H."/>
            <person name="Henkel C."/>
            <person name="Chen W.J."/>
            <person name="Zahm M."/>
            <person name="Cabau C."/>
            <person name="Klopp C."/>
            <person name="Thompson A.W."/>
            <person name="Robinson-Rechavi M."/>
            <person name="Braasch I."/>
            <person name="Lecointre G."/>
            <person name="Bobe J."/>
            <person name="Postlethwait J.H."/>
            <person name="Berthelot C."/>
            <person name="Roest Crollius H."/>
            <person name="Guiguen Y."/>
        </authorList>
    </citation>
    <scope>NUCLEOTIDE SEQUENCE</scope>
    <source>
        <strain evidence="2">WJC10195</strain>
    </source>
</reference>
<name>A0A9Q1J983_SYNKA</name>
<comment type="caution">
    <text evidence="2">The sequence shown here is derived from an EMBL/GenBank/DDBJ whole genome shotgun (WGS) entry which is preliminary data.</text>
</comment>
<evidence type="ECO:0000313" key="2">
    <source>
        <dbReference type="EMBL" id="KAJ8375136.1"/>
    </source>
</evidence>
<protein>
    <submittedName>
        <fullName evidence="2">Uncharacterized protein</fullName>
    </submittedName>
</protein>
<dbReference type="Proteomes" id="UP001152622">
    <property type="component" value="Chromosome 2"/>
</dbReference>